<sequence>MVIEDVPYHPDGLLARIYRPEGPGPHPAVVSVHGGAWTFGDRMMNAALDGALAEAGVLVMAPEMRKPPAHPYPASIEDILCAIRWLKAQPGLGPVGGLGTSSGGHQVMLAALRPGGDAALAFVAVCWGVLDPLARYRMAQARQAEKLLAAHHAWWPDEAAMEDGSPQHIVARGEAVPPPTLLIQGTADANLTPDMAERFAETCREAGGAVELRLFPGRGHLFITEDPQAADSRAAIAAIAGFIHAQAAVTPA</sequence>
<dbReference type="InterPro" id="IPR050300">
    <property type="entry name" value="GDXG_lipolytic_enzyme"/>
</dbReference>
<dbReference type="Pfam" id="PF07859">
    <property type="entry name" value="Abhydrolase_3"/>
    <property type="match status" value="1"/>
</dbReference>
<proteinExistence type="predicted"/>
<dbReference type="GO" id="GO:0016787">
    <property type="term" value="F:hydrolase activity"/>
    <property type="evidence" value="ECO:0007669"/>
    <property type="project" value="UniProtKB-KW"/>
</dbReference>
<dbReference type="EMBL" id="JAERQM010000002">
    <property type="protein sequence ID" value="MBU8543669.1"/>
    <property type="molecule type" value="Genomic_DNA"/>
</dbReference>
<protein>
    <submittedName>
        <fullName evidence="3">Alpha/beta hydrolase</fullName>
    </submittedName>
</protein>
<keyword evidence="4" id="KW-1185">Reference proteome</keyword>
<evidence type="ECO:0000259" key="2">
    <source>
        <dbReference type="Pfam" id="PF07859"/>
    </source>
</evidence>
<evidence type="ECO:0000313" key="4">
    <source>
        <dbReference type="Proteomes" id="UP000689967"/>
    </source>
</evidence>
<organism evidence="3 4">
    <name type="scientific">Falsiroseomonas oleicola</name>
    <dbReference type="NCBI Taxonomy" id="2801474"/>
    <lineage>
        <taxon>Bacteria</taxon>
        <taxon>Pseudomonadati</taxon>
        <taxon>Pseudomonadota</taxon>
        <taxon>Alphaproteobacteria</taxon>
        <taxon>Acetobacterales</taxon>
        <taxon>Roseomonadaceae</taxon>
        <taxon>Falsiroseomonas</taxon>
    </lineage>
</organism>
<evidence type="ECO:0000256" key="1">
    <source>
        <dbReference type="ARBA" id="ARBA00022801"/>
    </source>
</evidence>
<dbReference type="Proteomes" id="UP000689967">
    <property type="component" value="Unassembled WGS sequence"/>
</dbReference>
<name>A0ABS6H4T5_9PROT</name>
<dbReference type="PANTHER" id="PTHR48081">
    <property type="entry name" value="AB HYDROLASE SUPERFAMILY PROTEIN C4A8.06C"/>
    <property type="match status" value="1"/>
</dbReference>
<accession>A0ABS6H4T5</accession>
<reference evidence="3 4" key="1">
    <citation type="submission" date="2021-01" db="EMBL/GenBank/DDBJ databases">
        <title>Roseomonas sp. nov, a bacterium isolated from an oil production mixture in Yumen Oilfield.</title>
        <authorList>
            <person name="Wu D."/>
        </authorList>
    </citation>
    <scope>NUCLEOTIDE SEQUENCE [LARGE SCALE GENOMIC DNA]</scope>
    <source>
        <strain evidence="3 4">ROY-5-3</strain>
    </source>
</reference>
<gene>
    <name evidence="3" type="ORF">JJQ90_08125</name>
</gene>
<dbReference type="InterPro" id="IPR013094">
    <property type="entry name" value="AB_hydrolase_3"/>
</dbReference>
<keyword evidence="1 3" id="KW-0378">Hydrolase</keyword>
<feature type="domain" description="Alpha/beta hydrolase fold-3" evidence="2">
    <location>
        <begin position="29"/>
        <end position="223"/>
    </location>
</feature>
<evidence type="ECO:0000313" key="3">
    <source>
        <dbReference type="EMBL" id="MBU8543669.1"/>
    </source>
</evidence>
<dbReference type="RefSeq" id="WP_216874229.1">
    <property type="nucleotide sequence ID" value="NZ_JAERQM010000002.1"/>
</dbReference>
<comment type="caution">
    <text evidence="3">The sequence shown here is derived from an EMBL/GenBank/DDBJ whole genome shotgun (WGS) entry which is preliminary data.</text>
</comment>